<keyword evidence="2" id="KW-0812">Transmembrane</keyword>
<keyword evidence="2" id="KW-1133">Transmembrane helix</keyword>
<feature type="domain" description="ABC1 atypical kinase-like" evidence="3">
    <location>
        <begin position="67"/>
        <end position="307"/>
    </location>
</feature>
<dbReference type="EMBL" id="JAHOEF010000053">
    <property type="protein sequence ID" value="MBV3383171.1"/>
    <property type="molecule type" value="Genomic_DNA"/>
</dbReference>
<dbReference type="GO" id="GO:0016301">
    <property type="term" value="F:kinase activity"/>
    <property type="evidence" value="ECO:0007669"/>
    <property type="project" value="UniProtKB-KW"/>
</dbReference>
<comment type="caution">
    <text evidence="4">The sequence shown here is derived from an EMBL/GenBank/DDBJ whole genome shotgun (WGS) entry which is preliminary data.</text>
</comment>
<organism evidence="4 6">
    <name type="scientific">Catenibacterium mitsuokai</name>
    <dbReference type="NCBI Taxonomy" id="100886"/>
    <lineage>
        <taxon>Bacteria</taxon>
        <taxon>Bacillati</taxon>
        <taxon>Bacillota</taxon>
        <taxon>Erysipelotrichia</taxon>
        <taxon>Erysipelotrichales</taxon>
        <taxon>Coprobacillaceae</taxon>
        <taxon>Catenibacterium</taxon>
    </lineage>
</organism>
<evidence type="ECO:0000259" key="3">
    <source>
        <dbReference type="Pfam" id="PF03109"/>
    </source>
</evidence>
<proteinExistence type="inferred from homology"/>
<evidence type="ECO:0000313" key="5">
    <source>
        <dbReference type="EMBL" id="MBV3393180.1"/>
    </source>
</evidence>
<evidence type="ECO:0000313" key="4">
    <source>
        <dbReference type="EMBL" id="MBV3383171.1"/>
    </source>
</evidence>
<dbReference type="EMBL" id="JAHOEL010000051">
    <property type="protein sequence ID" value="MBV3393180.1"/>
    <property type="molecule type" value="Genomic_DNA"/>
</dbReference>
<gene>
    <name evidence="4" type="ORF">KSV97_08060</name>
    <name evidence="5" type="ORF">KSW06_07925</name>
</gene>
<dbReference type="InterPro" id="IPR050154">
    <property type="entry name" value="UbiB_kinase"/>
</dbReference>
<dbReference type="Proteomes" id="UP001196408">
    <property type="component" value="Unassembled WGS sequence"/>
</dbReference>
<dbReference type="GeneID" id="301323693"/>
<keyword evidence="4" id="KW-0808">Transferase</keyword>
<keyword evidence="2" id="KW-0472">Membrane</keyword>
<dbReference type="InterPro" id="IPR004147">
    <property type="entry name" value="ABC1_dom"/>
</dbReference>
<dbReference type="PANTHER" id="PTHR10566:SF113">
    <property type="entry name" value="PROTEIN ACTIVITY OF BC1 COMPLEX KINASE 7, CHLOROPLASTIC"/>
    <property type="match status" value="1"/>
</dbReference>
<evidence type="ECO:0000313" key="7">
    <source>
        <dbReference type="Proteomes" id="UP001197492"/>
    </source>
</evidence>
<dbReference type="RefSeq" id="WP_217747934.1">
    <property type="nucleotide sequence ID" value="NZ_JAHOEB010000051.1"/>
</dbReference>
<dbReference type="AlphaFoldDB" id="A0AAW4MZD0"/>
<protein>
    <submittedName>
        <fullName evidence="4">AarF/ABC1/UbiB kinase family protein</fullName>
    </submittedName>
</protein>
<sequence>MKKISNIKRMREILSIIKKHDIKNGLTPIKAREMIEELGPTYVKLGQIMSMRSDLIPLEYCKEFEKLRASIAPLSFSTIHSIIEEELGQPIENVFKDIEEKPIGCASIAQVHLGHLLNGDTVVLKVQRPHIHEIMEADVRIMHKFPRLLKMVTGTGDLIDYRSIIDELWRTSQTEMNFLNEANNMNVFANNQKDIRYIKAPHVYNEYTTNHLLVYSYIDGIPIDAIKRLKYEGYDLDEIALKMADNCCKQILDDGFFHADPHPGNILIDEGKIAWIDFGMMGTVSSFTQHILSLALQALIEDDIYDLEEAFLMLVTPDHEIDETQLLHQLNSIVSEYKAKSLSDYNFSDLIQKCFDIVTSNDIAIPTELTLLCRCLVTLEGTLEKISPSSNLIEILINHKRNTVLKELDYKDQGLKIGHDLYKTLKKSYALPQIVYDLIKMSKNGQLHVNVTENDDYIRQTYKKTELSIIIKTVFSCMCMLCSVLTESYYMSIILLTISMLLGIDVFFHLWKLKR</sequence>
<evidence type="ECO:0000256" key="1">
    <source>
        <dbReference type="ARBA" id="ARBA00009670"/>
    </source>
</evidence>
<dbReference type="Pfam" id="PF03109">
    <property type="entry name" value="ABC1"/>
    <property type="match status" value="1"/>
</dbReference>
<keyword evidence="7" id="KW-1185">Reference proteome</keyword>
<evidence type="ECO:0000313" key="6">
    <source>
        <dbReference type="Proteomes" id="UP001196408"/>
    </source>
</evidence>
<feature type="transmembrane region" description="Helical" evidence="2">
    <location>
        <begin position="492"/>
        <end position="511"/>
    </location>
</feature>
<dbReference type="Proteomes" id="UP001197492">
    <property type="component" value="Unassembled WGS sequence"/>
</dbReference>
<dbReference type="CDD" id="cd05121">
    <property type="entry name" value="ABC1_ADCK3-like"/>
    <property type="match status" value="1"/>
</dbReference>
<keyword evidence="4" id="KW-0418">Kinase</keyword>
<reference evidence="4 7" key="1">
    <citation type="submission" date="2021-06" db="EMBL/GenBank/DDBJ databases">
        <title>Collection of gut derived symbiotic bacterial strains cultured from healthy donors.</title>
        <authorList>
            <person name="Lin H."/>
            <person name="Littmann E."/>
            <person name="Pamer E.G."/>
        </authorList>
    </citation>
    <scope>NUCLEOTIDE SEQUENCE</scope>
    <source>
        <strain evidence="5 7">MSK.21.70</strain>
        <strain evidence="4">MSK.21.82</strain>
    </source>
</reference>
<accession>A0AAW4MZD0</accession>
<comment type="similarity">
    <text evidence="1">Belongs to the protein kinase superfamily. ADCK protein kinase family.</text>
</comment>
<dbReference type="PANTHER" id="PTHR10566">
    <property type="entry name" value="CHAPERONE-ACTIVITY OF BC1 COMPLEX CABC1 -RELATED"/>
    <property type="match status" value="1"/>
</dbReference>
<name>A0AAW4MZD0_9FIRM</name>
<evidence type="ECO:0000256" key="2">
    <source>
        <dbReference type="SAM" id="Phobius"/>
    </source>
</evidence>